<gene>
    <name evidence="1" type="ORF">C1645_859771</name>
</gene>
<organism evidence="1 2">
    <name type="scientific">Glomus cerebriforme</name>
    <dbReference type="NCBI Taxonomy" id="658196"/>
    <lineage>
        <taxon>Eukaryota</taxon>
        <taxon>Fungi</taxon>
        <taxon>Fungi incertae sedis</taxon>
        <taxon>Mucoromycota</taxon>
        <taxon>Glomeromycotina</taxon>
        <taxon>Glomeromycetes</taxon>
        <taxon>Glomerales</taxon>
        <taxon>Glomeraceae</taxon>
        <taxon>Glomus</taxon>
    </lineage>
</organism>
<dbReference type="Proteomes" id="UP000265703">
    <property type="component" value="Unassembled WGS sequence"/>
</dbReference>
<proteinExistence type="predicted"/>
<accession>A0A397TLT5</accession>
<sequence length="284" mass="33373">MGVFYAVLYGFIILIDEINNEVTQSFLEEDFFEKINRIFKETREINPLTIMQIMSDYREKYDHYTQKERKKIRNKGALNENDLVVVTELGIMDIMTAVRQDRLSNTEQQIRTKGRITRWKTACKKVFDSTKINPQASKFKRGDFYFYCENSNSIVIAEIIAVFEKRGSSYVRTNLFYGLNEGRIHARLYDLKSDSEHEFILIISQNRTQFIYESSPFRFITHLGSVLEEYHGTSHWLGKTIKLGDLRYAAYSHFVGKSSELEQSIKEAEKIMRARKNNSNNNDE</sequence>
<dbReference type="EMBL" id="QKYT01000052">
    <property type="protein sequence ID" value="RIA95991.1"/>
    <property type="molecule type" value="Genomic_DNA"/>
</dbReference>
<evidence type="ECO:0000313" key="2">
    <source>
        <dbReference type="Proteomes" id="UP000265703"/>
    </source>
</evidence>
<dbReference type="AlphaFoldDB" id="A0A397TLT5"/>
<keyword evidence="2" id="KW-1185">Reference proteome</keyword>
<comment type="caution">
    <text evidence="1">The sequence shown here is derived from an EMBL/GenBank/DDBJ whole genome shotgun (WGS) entry which is preliminary data.</text>
</comment>
<reference evidence="1 2" key="1">
    <citation type="submission" date="2018-06" db="EMBL/GenBank/DDBJ databases">
        <title>Comparative genomics reveals the genomic features of Rhizophagus irregularis, R. cerebriforme, R. diaphanum and Gigaspora rosea, and their symbiotic lifestyle signature.</title>
        <authorList>
            <person name="Morin E."/>
            <person name="San Clemente H."/>
            <person name="Chen E.C.H."/>
            <person name="De La Providencia I."/>
            <person name="Hainaut M."/>
            <person name="Kuo A."/>
            <person name="Kohler A."/>
            <person name="Murat C."/>
            <person name="Tang N."/>
            <person name="Roy S."/>
            <person name="Loubradou J."/>
            <person name="Henrissat B."/>
            <person name="Grigoriev I.V."/>
            <person name="Corradi N."/>
            <person name="Roux C."/>
            <person name="Martin F.M."/>
        </authorList>
    </citation>
    <scope>NUCLEOTIDE SEQUENCE [LARGE SCALE GENOMIC DNA]</scope>
    <source>
        <strain evidence="1 2">DAOM 227022</strain>
    </source>
</reference>
<dbReference type="OrthoDB" id="2384401at2759"/>
<evidence type="ECO:0000313" key="1">
    <source>
        <dbReference type="EMBL" id="RIA95991.1"/>
    </source>
</evidence>
<name>A0A397TLT5_9GLOM</name>
<protein>
    <submittedName>
        <fullName evidence="1">Uncharacterized protein</fullName>
    </submittedName>
</protein>